<dbReference type="Gene3D" id="3.60.21.10">
    <property type="match status" value="1"/>
</dbReference>
<keyword evidence="3" id="KW-1185">Reference proteome</keyword>
<comment type="caution">
    <text evidence="2">The sequence shown here is derived from an EMBL/GenBank/DDBJ whole genome shotgun (WGS) entry which is preliminary data.</text>
</comment>
<dbReference type="PANTHER" id="PTHR42850">
    <property type="entry name" value="METALLOPHOSPHOESTERASE"/>
    <property type="match status" value="1"/>
</dbReference>
<organism evidence="2 3">
    <name type="scientific">Cohnella yongneupensis</name>
    <dbReference type="NCBI Taxonomy" id="425006"/>
    <lineage>
        <taxon>Bacteria</taxon>
        <taxon>Bacillati</taxon>
        <taxon>Bacillota</taxon>
        <taxon>Bacilli</taxon>
        <taxon>Bacillales</taxon>
        <taxon>Paenibacillaceae</taxon>
        <taxon>Cohnella</taxon>
    </lineage>
</organism>
<evidence type="ECO:0000313" key="3">
    <source>
        <dbReference type="Proteomes" id="UP001596108"/>
    </source>
</evidence>
<dbReference type="InterPro" id="IPR029052">
    <property type="entry name" value="Metallo-depent_PP-like"/>
</dbReference>
<dbReference type="InterPro" id="IPR004843">
    <property type="entry name" value="Calcineurin-like_PHP"/>
</dbReference>
<name>A0ABW0R7A7_9BACL</name>
<dbReference type="SUPFAM" id="SSF56300">
    <property type="entry name" value="Metallo-dependent phosphatases"/>
    <property type="match status" value="1"/>
</dbReference>
<dbReference type="PANTHER" id="PTHR42850:SF4">
    <property type="entry name" value="ZINC-DEPENDENT ENDOPOLYPHOSPHATASE"/>
    <property type="match status" value="1"/>
</dbReference>
<protein>
    <submittedName>
        <fullName evidence="2">Metallophosphoesterase</fullName>
    </submittedName>
</protein>
<dbReference type="InterPro" id="IPR050126">
    <property type="entry name" value="Ap4A_hydrolase"/>
</dbReference>
<sequence length="216" mass="24097">MARLFVISDIHGHIEGAKRLLKLAGYAPESDRLILLGDYINMDSDVKKTLGTIRRLHTGGAIALAGNMERAYLLWHICTGTKPVIGVTARKFLESLPLYHKRGTYLFVHAGVRPGIPLKGQREEDLVSIRQDFWGSRSAHTFNVVFGHTPTQHMGAEPGELWHGPRMLGIDTGAKHGHRLTLVELTGKEAYSCSTDRESLYGDVRMTNWGERSLLK</sequence>
<evidence type="ECO:0000313" key="2">
    <source>
        <dbReference type="EMBL" id="MFC5531204.1"/>
    </source>
</evidence>
<dbReference type="RefSeq" id="WP_378113146.1">
    <property type="nucleotide sequence ID" value="NZ_JBHSNC010000051.1"/>
</dbReference>
<proteinExistence type="predicted"/>
<dbReference type="Proteomes" id="UP001596108">
    <property type="component" value="Unassembled WGS sequence"/>
</dbReference>
<reference evidence="3" key="1">
    <citation type="journal article" date="2019" name="Int. J. Syst. Evol. Microbiol.">
        <title>The Global Catalogue of Microorganisms (GCM) 10K type strain sequencing project: providing services to taxonomists for standard genome sequencing and annotation.</title>
        <authorList>
            <consortium name="The Broad Institute Genomics Platform"/>
            <consortium name="The Broad Institute Genome Sequencing Center for Infectious Disease"/>
            <person name="Wu L."/>
            <person name="Ma J."/>
        </authorList>
    </citation>
    <scope>NUCLEOTIDE SEQUENCE [LARGE SCALE GENOMIC DNA]</scope>
    <source>
        <strain evidence="3">CGMCC 1.18578</strain>
    </source>
</reference>
<gene>
    <name evidence="2" type="ORF">ACFPQ4_17430</name>
</gene>
<dbReference type="EMBL" id="JBHSNC010000051">
    <property type="protein sequence ID" value="MFC5531204.1"/>
    <property type="molecule type" value="Genomic_DNA"/>
</dbReference>
<dbReference type="Pfam" id="PF00149">
    <property type="entry name" value="Metallophos"/>
    <property type="match status" value="1"/>
</dbReference>
<feature type="domain" description="Calcineurin-like phosphoesterase" evidence="1">
    <location>
        <begin position="3"/>
        <end position="157"/>
    </location>
</feature>
<evidence type="ECO:0000259" key="1">
    <source>
        <dbReference type="Pfam" id="PF00149"/>
    </source>
</evidence>
<accession>A0ABW0R7A7</accession>